<dbReference type="Gene3D" id="3.30.70.120">
    <property type="match status" value="1"/>
</dbReference>
<sequence length="110" mass="12808">MITGRRSVTMYYQVFVSAENQTQANDIVEVIVGKKLASGGMITHGPSRFWWKGKIASVDYYNISLFTIEKKYRDLENEVRRISPEEVSMIWRIPLDANPEFFKWIDQSLA</sequence>
<evidence type="ECO:0000256" key="1">
    <source>
        <dbReference type="ARBA" id="ARBA00010169"/>
    </source>
</evidence>
<reference evidence="2 3" key="1">
    <citation type="journal article" date="2016" name="Nat. Commun.">
        <title>Thousands of microbial genomes shed light on interconnected biogeochemical processes in an aquifer system.</title>
        <authorList>
            <person name="Anantharaman K."/>
            <person name="Brown C.T."/>
            <person name="Hug L.A."/>
            <person name="Sharon I."/>
            <person name="Castelle C.J."/>
            <person name="Probst A.J."/>
            <person name="Thomas B.C."/>
            <person name="Singh A."/>
            <person name="Wilkins M.J."/>
            <person name="Karaoz U."/>
            <person name="Brodie E.L."/>
            <person name="Williams K.H."/>
            <person name="Hubbard S.S."/>
            <person name="Banfield J.F."/>
        </authorList>
    </citation>
    <scope>NUCLEOTIDE SEQUENCE [LARGE SCALE GENOMIC DNA]</scope>
</reference>
<accession>A0A1F6AY76</accession>
<dbReference type="SUPFAM" id="SSF54913">
    <property type="entry name" value="GlnB-like"/>
    <property type="match status" value="1"/>
</dbReference>
<dbReference type="EMBL" id="MFJW01000019">
    <property type="protein sequence ID" value="OGG29631.1"/>
    <property type="molecule type" value="Genomic_DNA"/>
</dbReference>
<dbReference type="InterPro" id="IPR015867">
    <property type="entry name" value="N-reg_PII/ATP_PRibTrfase_C"/>
</dbReference>
<dbReference type="AlphaFoldDB" id="A0A1F6AY76"/>
<evidence type="ECO:0000313" key="2">
    <source>
        <dbReference type="EMBL" id="OGG29631.1"/>
    </source>
</evidence>
<dbReference type="GO" id="GO:0010038">
    <property type="term" value="P:response to metal ion"/>
    <property type="evidence" value="ECO:0007669"/>
    <property type="project" value="InterPro"/>
</dbReference>
<comment type="caution">
    <text evidence="2">The sequence shown here is derived from an EMBL/GenBank/DDBJ whole genome shotgun (WGS) entry which is preliminary data.</text>
</comment>
<evidence type="ECO:0000313" key="3">
    <source>
        <dbReference type="Proteomes" id="UP000178461"/>
    </source>
</evidence>
<name>A0A1F6AY76_9BACT</name>
<comment type="similarity">
    <text evidence="1">Belongs to the CutA family.</text>
</comment>
<proteinExistence type="inferred from homology"/>
<gene>
    <name evidence="2" type="ORF">A2971_01165</name>
</gene>
<dbReference type="InterPro" id="IPR004323">
    <property type="entry name" value="Ion_tolerance_CutA"/>
</dbReference>
<organism evidence="2 3">
    <name type="scientific">Candidatus Gottesmanbacteria bacterium RIFCSPLOWO2_01_FULL_46_21</name>
    <dbReference type="NCBI Taxonomy" id="1798393"/>
    <lineage>
        <taxon>Bacteria</taxon>
        <taxon>Candidatus Gottesmaniibacteriota</taxon>
    </lineage>
</organism>
<evidence type="ECO:0008006" key="4">
    <source>
        <dbReference type="Google" id="ProtNLM"/>
    </source>
</evidence>
<dbReference type="Proteomes" id="UP000178461">
    <property type="component" value="Unassembled WGS sequence"/>
</dbReference>
<dbReference type="InterPro" id="IPR011322">
    <property type="entry name" value="N-reg_PII-like_a/b"/>
</dbReference>
<protein>
    <recommendedName>
        <fullName evidence="4">Divalent-cation tolerance protein CutA</fullName>
    </recommendedName>
</protein>
<dbReference type="Pfam" id="PF03091">
    <property type="entry name" value="CutA1"/>
    <property type="match status" value="1"/>
</dbReference>